<organism evidence="2 4">
    <name type="scientific">Araneus ventricosus</name>
    <name type="common">Orbweaver spider</name>
    <name type="synonym">Epeira ventricosa</name>
    <dbReference type="NCBI Taxonomy" id="182803"/>
    <lineage>
        <taxon>Eukaryota</taxon>
        <taxon>Metazoa</taxon>
        <taxon>Ecdysozoa</taxon>
        <taxon>Arthropoda</taxon>
        <taxon>Chelicerata</taxon>
        <taxon>Arachnida</taxon>
        <taxon>Araneae</taxon>
        <taxon>Araneomorphae</taxon>
        <taxon>Entelegynae</taxon>
        <taxon>Araneoidea</taxon>
        <taxon>Araneidae</taxon>
        <taxon>Araneus</taxon>
    </lineage>
</organism>
<dbReference type="Proteomes" id="UP000499080">
    <property type="component" value="Unassembled WGS sequence"/>
</dbReference>
<sequence length="57" mass="6219">MTLNSPKFSATPAAKGVRSQRTSNVSGRHTQRMFVESRVSNQAPFAEVTITKTHQGS</sequence>
<feature type="region of interest" description="Disordered" evidence="1">
    <location>
        <begin position="1"/>
        <end position="30"/>
    </location>
</feature>
<evidence type="ECO:0000313" key="2">
    <source>
        <dbReference type="EMBL" id="GBN66490.1"/>
    </source>
</evidence>
<feature type="non-terminal residue" evidence="2">
    <location>
        <position position="57"/>
    </location>
</feature>
<dbReference type="EMBL" id="BGPR01014736">
    <property type="protein sequence ID" value="GBN66490.1"/>
    <property type="molecule type" value="Genomic_DNA"/>
</dbReference>
<evidence type="ECO:0000313" key="4">
    <source>
        <dbReference type="Proteomes" id="UP000499080"/>
    </source>
</evidence>
<protein>
    <submittedName>
        <fullName evidence="2">Uncharacterized protein</fullName>
    </submittedName>
</protein>
<keyword evidence="4" id="KW-1185">Reference proteome</keyword>
<comment type="caution">
    <text evidence="2">The sequence shown here is derived from an EMBL/GenBank/DDBJ whole genome shotgun (WGS) entry which is preliminary data.</text>
</comment>
<gene>
    <name evidence="3" type="ORF">AVEN_162596_1</name>
    <name evidence="2" type="ORF">AVEN_231888_1</name>
</gene>
<evidence type="ECO:0000256" key="1">
    <source>
        <dbReference type="SAM" id="MobiDB-lite"/>
    </source>
</evidence>
<proteinExistence type="predicted"/>
<feature type="compositionally biased region" description="Polar residues" evidence="1">
    <location>
        <begin position="19"/>
        <end position="28"/>
    </location>
</feature>
<reference evidence="2 4" key="1">
    <citation type="journal article" date="2019" name="Sci. Rep.">
        <title>Orb-weaving spider Araneus ventricosus genome elucidates the spidroin gene catalogue.</title>
        <authorList>
            <person name="Kono N."/>
            <person name="Nakamura H."/>
            <person name="Ohtoshi R."/>
            <person name="Moran D.A.P."/>
            <person name="Shinohara A."/>
            <person name="Yoshida Y."/>
            <person name="Fujiwara M."/>
            <person name="Mori M."/>
            <person name="Tomita M."/>
            <person name="Arakawa K."/>
        </authorList>
    </citation>
    <scope>NUCLEOTIDE SEQUENCE [LARGE SCALE GENOMIC DNA]</scope>
</reference>
<name>A0A4Y2QTC9_ARAVE</name>
<accession>A0A4Y2QTC9</accession>
<dbReference type="AlphaFoldDB" id="A0A4Y2QTC9"/>
<evidence type="ECO:0000313" key="3">
    <source>
        <dbReference type="EMBL" id="GBN66503.1"/>
    </source>
</evidence>
<dbReference type="EMBL" id="BGPR01014739">
    <property type="protein sequence ID" value="GBN66503.1"/>
    <property type="molecule type" value="Genomic_DNA"/>
</dbReference>